<evidence type="ECO:0000256" key="3">
    <source>
        <dbReference type="ARBA" id="ARBA00023163"/>
    </source>
</evidence>
<dbReference type="STRING" id="709015.GCA_000472485_02352"/>
<dbReference type="InterPro" id="IPR009057">
    <property type="entry name" value="Homeodomain-like_sf"/>
</dbReference>
<name>A0A1X9YT10_9BACT</name>
<organism evidence="5 6">
    <name type="scientific">Pontibacter actiniarum</name>
    <dbReference type="NCBI Taxonomy" id="323450"/>
    <lineage>
        <taxon>Bacteria</taxon>
        <taxon>Pseudomonadati</taxon>
        <taxon>Bacteroidota</taxon>
        <taxon>Cytophagia</taxon>
        <taxon>Cytophagales</taxon>
        <taxon>Hymenobacteraceae</taxon>
        <taxon>Pontibacter</taxon>
    </lineage>
</organism>
<dbReference type="EMBL" id="CP021235">
    <property type="protein sequence ID" value="ARS36030.1"/>
    <property type="molecule type" value="Genomic_DNA"/>
</dbReference>
<dbReference type="PROSITE" id="PS01124">
    <property type="entry name" value="HTH_ARAC_FAMILY_2"/>
    <property type="match status" value="1"/>
</dbReference>
<dbReference type="PANTHER" id="PTHR43280:SF31">
    <property type="entry name" value="TRANSCRIPTIONAL REGULATORY PROTEIN"/>
    <property type="match status" value="1"/>
</dbReference>
<evidence type="ECO:0000313" key="6">
    <source>
        <dbReference type="Proteomes" id="UP000266292"/>
    </source>
</evidence>
<dbReference type="SUPFAM" id="SSF46689">
    <property type="entry name" value="Homeodomain-like"/>
    <property type="match status" value="2"/>
</dbReference>
<sequence>MLESYSSKRRALSYSGHCEILHVSNNNCDILKDIKSKNCIMSTLSSSLEAEIRPKGLGLKFTINGLETYWLHKKPFGISNGKYLLVNESVPAMDVVIKNTSTLGVCVDVDVQLVNDLLHQLFSPNDLENYNNLSRYLLSPELFVREAVAGEPLKTLLNQFAAISVSKNFSRPGLELIYELITLLIQDNLSFITPYYRLQATKLSTRKELYRRVLLGKEALDDSIYSQLSITEVADISCLSEFRFYRLFKQCFGVSPYHYLIKRRIGSSIELKKQGLTWNEIAHILNFSDLAAFSNCFKKIKGVPPSKFTP</sequence>
<dbReference type="KEGG" id="pact:CA264_11620"/>
<evidence type="ECO:0000313" key="5">
    <source>
        <dbReference type="EMBL" id="ARS36030.1"/>
    </source>
</evidence>
<evidence type="ECO:0000256" key="2">
    <source>
        <dbReference type="ARBA" id="ARBA00023125"/>
    </source>
</evidence>
<dbReference type="InterPro" id="IPR018060">
    <property type="entry name" value="HTH_AraC"/>
</dbReference>
<feature type="domain" description="HTH araC/xylS-type" evidence="4">
    <location>
        <begin position="220"/>
        <end position="310"/>
    </location>
</feature>
<dbReference type="Pfam" id="PF12833">
    <property type="entry name" value="HTH_18"/>
    <property type="match status" value="1"/>
</dbReference>
<dbReference type="OrthoDB" id="642439at2"/>
<dbReference type="Gene3D" id="1.10.10.60">
    <property type="entry name" value="Homeodomain-like"/>
    <property type="match status" value="2"/>
</dbReference>
<dbReference type="GO" id="GO:0003700">
    <property type="term" value="F:DNA-binding transcription factor activity"/>
    <property type="evidence" value="ECO:0007669"/>
    <property type="project" value="InterPro"/>
</dbReference>
<reference evidence="6" key="1">
    <citation type="submission" date="2017-05" db="EMBL/GenBank/DDBJ databases">
        <authorList>
            <person name="Ray J."/>
            <person name="Price M."/>
            <person name="Deutschbauer A."/>
        </authorList>
    </citation>
    <scope>NUCLEOTIDE SEQUENCE [LARGE SCALE GENOMIC DNA]</scope>
    <source>
        <strain evidence="6">DSM 19842</strain>
    </source>
</reference>
<dbReference type="PANTHER" id="PTHR43280">
    <property type="entry name" value="ARAC-FAMILY TRANSCRIPTIONAL REGULATOR"/>
    <property type="match status" value="1"/>
</dbReference>
<evidence type="ECO:0000256" key="1">
    <source>
        <dbReference type="ARBA" id="ARBA00023015"/>
    </source>
</evidence>
<evidence type="ECO:0000259" key="4">
    <source>
        <dbReference type="PROSITE" id="PS01124"/>
    </source>
</evidence>
<dbReference type="AlphaFoldDB" id="A0A1X9YT10"/>
<keyword evidence="3" id="KW-0804">Transcription</keyword>
<dbReference type="Proteomes" id="UP000266292">
    <property type="component" value="Chromosome"/>
</dbReference>
<proteinExistence type="predicted"/>
<keyword evidence="1" id="KW-0805">Transcription regulation</keyword>
<gene>
    <name evidence="5" type="ORF">CA264_11620</name>
</gene>
<keyword evidence="6" id="KW-1185">Reference proteome</keyword>
<keyword evidence="2" id="KW-0238">DNA-binding</keyword>
<protein>
    <recommendedName>
        <fullName evidence="4">HTH araC/xylS-type domain-containing protein</fullName>
    </recommendedName>
</protein>
<dbReference type="GO" id="GO:0043565">
    <property type="term" value="F:sequence-specific DNA binding"/>
    <property type="evidence" value="ECO:0007669"/>
    <property type="project" value="InterPro"/>
</dbReference>
<accession>A0A1X9YT10</accession>
<dbReference type="SMART" id="SM00342">
    <property type="entry name" value="HTH_ARAC"/>
    <property type="match status" value="1"/>
</dbReference>